<keyword evidence="1 9" id="KW-0963">Cytoplasm</keyword>
<comment type="pathway">
    <text evidence="9">Cofactor biosynthesis; coenzyme A biosynthesis; CoA from (R)-pantothenate: step 4/5.</text>
</comment>
<dbReference type="Gene3D" id="3.40.50.620">
    <property type="entry name" value="HUPs"/>
    <property type="match status" value="1"/>
</dbReference>
<dbReference type="InterPro" id="IPR014729">
    <property type="entry name" value="Rossmann-like_a/b/a_fold"/>
</dbReference>
<dbReference type="SUPFAM" id="SSF52374">
    <property type="entry name" value="Nucleotidylyl transferase"/>
    <property type="match status" value="1"/>
</dbReference>
<comment type="subunit">
    <text evidence="9">Homohexamer.</text>
</comment>
<feature type="binding site" evidence="9">
    <location>
        <position position="98"/>
    </location>
    <ligand>
        <name>ATP</name>
        <dbReference type="ChEBI" id="CHEBI:30616"/>
    </ligand>
</feature>
<sequence>MTLAICPGSFDPITNGHIDIIERAASIFDEVIVAVATNAAKKYLFDDPQRFQLTQESLAYLPNVRVELVSGLIADFASARSANAIVKGIRGGGDFFNEESMGLLNRHLGGIETVFVMANPGLAHIASSYVKEIAAYRGSIDKLVPENVASAVLAKISAHGFQRS</sequence>
<evidence type="ECO:0000313" key="12">
    <source>
        <dbReference type="Proteomes" id="UP001266099"/>
    </source>
</evidence>
<feature type="binding site" evidence="9">
    <location>
        <position position="73"/>
    </location>
    <ligand>
        <name>substrate</name>
    </ligand>
</feature>
<dbReference type="RefSeq" id="WP_309957365.1">
    <property type="nucleotide sequence ID" value="NZ_JAVDUJ010000001.1"/>
</dbReference>
<evidence type="ECO:0000256" key="5">
    <source>
        <dbReference type="ARBA" id="ARBA00022840"/>
    </source>
</evidence>
<dbReference type="Pfam" id="PF01467">
    <property type="entry name" value="CTP_transf_like"/>
    <property type="match status" value="1"/>
</dbReference>
<keyword evidence="2 9" id="KW-0808">Transferase</keyword>
<keyword evidence="6 9" id="KW-0460">Magnesium</keyword>
<evidence type="ECO:0000256" key="4">
    <source>
        <dbReference type="ARBA" id="ARBA00022741"/>
    </source>
</evidence>
<feature type="binding site" evidence="9">
    <location>
        <position position="9"/>
    </location>
    <ligand>
        <name>substrate</name>
    </ligand>
</feature>
<feature type="binding site" evidence="9">
    <location>
        <begin position="122"/>
        <end position="128"/>
    </location>
    <ligand>
        <name>ATP</name>
        <dbReference type="ChEBI" id="CHEBI:30616"/>
    </ligand>
</feature>
<comment type="subcellular location">
    <subcellularLocation>
        <location evidence="9">Cytoplasm</location>
    </subcellularLocation>
</comment>
<dbReference type="CDD" id="cd02163">
    <property type="entry name" value="PPAT"/>
    <property type="match status" value="1"/>
</dbReference>
<reference evidence="11 12" key="1">
    <citation type="submission" date="2023-07" db="EMBL/GenBank/DDBJ databases">
        <title>Sequencing the genomes of 1000 actinobacteria strains.</title>
        <authorList>
            <person name="Klenk H.-P."/>
        </authorList>
    </citation>
    <scope>NUCLEOTIDE SEQUENCE [LARGE SCALE GENOMIC DNA]</scope>
    <source>
        <strain evidence="11 12">DSM 15539</strain>
    </source>
</reference>
<dbReference type="NCBIfam" id="TIGR01510">
    <property type="entry name" value="coaD_prev_kdtB"/>
    <property type="match status" value="1"/>
</dbReference>
<evidence type="ECO:0000256" key="6">
    <source>
        <dbReference type="ARBA" id="ARBA00022842"/>
    </source>
</evidence>
<comment type="catalytic activity">
    <reaction evidence="8 9">
        <text>(R)-4'-phosphopantetheine + ATP + H(+) = 3'-dephospho-CoA + diphosphate</text>
        <dbReference type="Rhea" id="RHEA:19801"/>
        <dbReference type="ChEBI" id="CHEBI:15378"/>
        <dbReference type="ChEBI" id="CHEBI:30616"/>
        <dbReference type="ChEBI" id="CHEBI:33019"/>
        <dbReference type="ChEBI" id="CHEBI:57328"/>
        <dbReference type="ChEBI" id="CHEBI:61723"/>
        <dbReference type="EC" id="2.7.7.3"/>
    </reaction>
</comment>
<dbReference type="EC" id="2.7.7.3" evidence="9"/>
<dbReference type="Proteomes" id="UP001266099">
    <property type="component" value="Unassembled WGS sequence"/>
</dbReference>
<organism evidence="11 12">
    <name type="scientific">Arcanobacterium hippocoleae</name>
    <dbReference type="NCBI Taxonomy" id="149017"/>
    <lineage>
        <taxon>Bacteria</taxon>
        <taxon>Bacillati</taxon>
        <taxon>Actinomycetota</taxon>
        <taxon>Actinomycetes</taxon>
        <taxon>Actinomycetales</taxon>
        <taxon>Actinomycetaceae</taxon>
        <taxon>Arcanobacterium</taxon>
    </lineage>
</organism>
<evidence type="ECO:0000313" key="11">
    <source>
        <dbReference type="EMBL" id="MDR6940125.1"/>
    </source>
</evidence>
<gene>
    <name evidence="9" type="primary">coaD</name>
    <name evidence="11" type="ORF">J2S36_001668</name>
</gene>
<protein>
    <recommendedName>
        <fullName evidence="9">Phosphopantetheine adenylyltransferase</fullName>
        <ecNumber evidence="9">2.7.7.3</ecNumber>
    </recommendedName>
    <alternativeName>
        <fullName evidence="9">Dephospho-CoA pyrophosphorylase</fullName>
    </alternativeName>
    <alternativeName>
        <fullName evidence="9">Pantetheine-phosphate adenylyltransferase</fullName>
        <shortName evidence="9">PPAT</shortName>
    </alternativeName>
</protein>
<dbReference type="InterPro" id="IPR004821">
    <property type="entry name" value="Cyt_trans-like"/>
</dbReference>
<feature type="binding site" evidence="9">
    <location>
        <begin position="9"/>
        <end position="10"/>
    </location>
    <ligand>
        <name>ATP</name>
        <dbReference type="ChEBI" id="CHEBI:30616"/>
    </ligand>
</feature>
<comment type="similarity">
    <text evidence="9">Belongs to the bacterial CoaD family.</text>
</comment>
<feature type="binding site" evidence="9">
    <location>
        <position position="17"/>
    </location>
    <ligand>
        <name>ATP</name>
        <dbReference type="ChEBI" id="CHEBI:30616"/>
    </ligand>
</feature>
<dbReference type="EMBL" id="JAVDUJ010000001">
    <property type="protein sequence ID" value="MDR6940125.1"/>
    <property type="molecule type" value="Genomic_DNA"/>
</dbReference>
<dbReference type="NCBIfam" id="TIGR00125">
    <property type="entry name" value="cyt_tran_rel"/>
    <property type="match status" value="1"/>
</dbReference>
<feature type="domain" description="Cytidyltransferase-like" evidence="10">
    <location>
        <begin position="5"/>
        <end position="132"/>
    </location>
</feature>
<evidence type="ECO:0000256" key="9">
    <source>
        <dbReference type="HAMAP-Rule" id="MF_00151"/>
    </source>
</evidence>
<evidence type="ECO:0000259" key="10">
    <source>
        <dbReference type="Pfam" id="PF01467"/>
    </source>
</evidence>
<feature type="binding site" evidence="9">
    <location>
        <begin position="88"/>
        <end position="90"/>
    </location>
    <ligand>
        <name>ATP</name>
        <dbReference type="ChEBI" id="CHEBI:30616"/>
    </ligand>
</feature>
<feature type="binding site" evidence="9">
    <location>
        <position position="87"/>
    </location>
    <ligand>
        <name>substrate</name>
    </ligand>
</feature>
<evidence type="ECO:0000256" key="7">
    <source>
        <dbReference type="ARBA" id="ARBA00022993"/>
    </source>
</evidence>
<dbReference type="GO" id="GO:0004595">
    <property type="term" value="F:pantetheine-phosphate adenylyltransferase activity"/>
    <property type="evidence" value="ECO:0007669"/>
    <property type="project" value="UniProtKB-EC"/>
</dbReference>
<keyword evidence="3 9" id="KW-0548">Nucleotidyltransferase</keyword>
<dbReference type="PANTHER" id="PTHR21342">
    <property type="entry name" value="PHOSPHOPANTETHEINE ADENYLYLTRANSFERASE"/>
    <property type="match status" value="1"/>
</dbReference>
<proteinExistence type="inferred from homology"/>
<comment type="cofactor">
    <cofactor evidence="9">
        <name>Mg(2+)</name>
        <dbReference type="ChEBI" id="CHEBI:18420"/>
    </cofactor>
</comment>
<dbReference type="PANTHER" id="PTHR21342:SF1">
    <property type="entry name" value="PHOSPHOPANTETHEINE ADENYLYLTRANSFERASE"/>
    <property type="match status" value="1"/>
</dbReference>
<keyword evidence="5 9" id="KW-0067">ATP-binding</keyword>
<feature type="binding site" evidence="9">
    <location>
        <position position="41"/>
    </location>
    <ligand>
        <name>substrate</name>
    </ligand>
</feature>
<feature type="site" description="Transition state stabilizer" evidence="9">
    <location>
        <position position="17"/>
    </location>
</feature>
<evidence type="ECO:0000256" key="1">
    <source>
        <dbReference type="ARBA" id="ARBA00022490"/>
    </source>
</evidence>
<comment type="function">
    <text evidence="9">Reversibly transfers an adenylyl group from ATP to 4'-phosphopantetheine, yielding dephospho-CoA (dPCoA) and pyrophosphate.</text>
</comment>
<evidence type="ECO:0000256" key="3">
    <source>
        <dbReference type="ARBA" id="ARBA00022695"/>
    </source>
</evidence>
<evidence type="ECO:0000256" key="8">
    <source>
        <dbReference type="ARBA" id="ARBA00029346"/>
    </source>
</evidence>
<dbReference type="PRINTS" id="PR01020">
    <property type="entry name" value="LPSBIOSNTHSS"/>
</dbReference>
<keyword evidence="7 9" id="KW-0173">Coenzyme A biosynthesis</keyword>
<accession>A0ABU1T5L2</accession>
<dbReference type="HAMAP" id="MF_00151">
    <property type="entry name" value="PPAT_bact"/>
    <property type="match status" value="1"/>
</dbReference>
<keyword evidence="4 9" id="KW-0547">Nucleotide-binding</keyword>
<name>A0ABU1T5L2_9ACTO</name>
<keyword evidence="12" id="KW-1185">Reference proteome</keyword>
<evidence type="ECO:0000256" key="2">
    <source>
        <dbReference type="ARBA" id="ARBA00022679"/>
    </source>
</evidence>
<dbReference type="InterPro" id="IPR001980">
    <property type="entry name" value="PPAT"/>
</dbReference>
<comment type="caution">
    <text evidence="11">The sequence shown here is derived from an EMBL/GenBank/DDBJ whole genome shotgun (WGS) entry which is preliminary data.</text>
</comment>